<evidence type="ECO:0000313" key="3">
    <source>
        <dbReference type="Proteomes" id="UP001153269"/>
    </source>
</evidence>
<comment type="caution">
    <text evidence="2">The sequence shown here is derived from an EMBL/GenBank/DDBJ whole genome shotgun (WGS) entry which is preliminary data.</text>
</comment>
<accession>A0A9N7TLH1</accession>
<feature type="compositionally biased region" description="Polar residues" evidence="1">
    <location>
        <begin position="43"/>
        <end position="53"/>
    </location>
</feature>
<evidence type="ECO:0000313" key="2">
    <source>
        <dbReference type="EMBL" id="CAB1414119.1"/>
    </source>
</evidence>
<dbReference type="AlphaFoldDB" id="A0A9N7TLH1"/>
<organism evidence="2 3">
    <name type="scientific">Pleuronectes platessa</name>
    <name type="common">European plaice</name>
    <dbReference type="NCBI Taxonomy" id="8262"/>
    <lineage>
        <taxon>Eukaryota</taxon>
        <taxon>Metazoa</taxon>
        <taxon>Chordata</taxon>
        <taxon>Craniata</taxon>
        <taxon>Vertebrata</taxon>
        <taxon>Euteleostomi</taxon>
        <taxon>Actinopterygii</taxon>
        <taxon>Neopterygii</taxon>
        <taxon>Teleostei</taxon>
        <taxon>Neoteleostei</taxon>
        <taxon>Acanthomorphata</taxon>
        <taxon>Carangaria</taxon>
        <taxon>Pleuronectiformes</taxon>
        <taxon>Pleuronectoidei</taxon>
        <taxon>Pleuronectidae</taxon>
        <taxon>Pleuronectes</taxon>
    </lineage>
</organism>
<reference evidence="2" key="1">
    <citation type="submission" date="2020-03" db="EMBL/GenBank/DDBJ databases">
        <authorList>
            <person name="Weist P."/>
        </authorList>
    </citation>
    <scope>NUCLEOTIDE SEQUENCE</scope>
</reference>
<evidence type="ECO:0000256" key="1">
    <source>
        <dbReference type="SAM" id="MobiDB-lite"/>
    </source>
</evidence>
<protein>
    <submittedName>
        <fullName evidence="2">Uncharacterized protein</fullName>
    </submittedName>
</protein>
<name>A0A9N7TLH1_PLEPL</name>
<feature type="region of interest" description="Disordered" evidence="1">
    <location>
        <begin position="83"/>
        <end position="103"/>
    </location>
</feature>
<keyword evidence="3" id="KW-1185">Reference proteome</keyword>
<feature type="compositionally biased region" description="Gly residues" evidence="1">
    <location>
        <begin position="83"/>
        <end position="95"/>
    </location>
</feature>
<sequence>MVISRYAFTLKASPKLALSYVNSFPHDEQDGFDLDVKQINEITGENAQATQSRLKGEDDETLQSPGPVPLGHVGRVGLLSAGGGCSARHVGGGRLGKTPVMST</sequence>
<gene>
    <name evidence="2" type="ORF">PLEPLA_LOCUS1823</name>
</gene>
<proteinExistence type="predicted"/>
<feature type="region of interest" description="Disordered" evidence="1">
    <location>
        <begin position="43"/>
        <end position="69"/>
    </location>
</feature>
<dbReference type="Proteomes" id="UP001153269">
    <property type="component" value="Unassembled WGS sequence"/>
</dbReference>
<dbReference type="EMBL" id="CADEAL010000089">
    <property type="protein sequence ID" value="CAB1414119.1"/>
    <property type="molecule type" value="Genomic_DNA"/>
</dbReference>